<evidence type="ECO:0000259" key="2">
    <source>
        <dbReference type="Pfam" id="PF13472"/>
    </source>
</evidence>
<dbReference type="PANTHER" id="PTHR48184:SF3">
    <property type="entry name" value="SCP DOMAIN-CONTAINING PROTEIN"/>
    <property type="match status" value="1"/>
</dbReference>
<dbReference type="Proteomes" id="UP000823882">
    <property type="component" value="Unassembled WGS sequence"/>
</dbReference>
<feature type="compositionally biased region" description="Pro residues" evidence="1">
    <location>
        <begin position="92"/>
        <end position="122"/>
    </location>
</feature>
<reference evidence="3" key="1">
    <citation type="journal article" date="2021" name="PeerJ">
        <title>Extensive microbial diversity within the chicken gut microbiome revealed by metagenomics and culture.</title>
        <authorList>
            <person name="Gilroy R."/>
            <person name="Ravi A."/>
            <person name="Getino M."/>
            <person name="Pursley I."/>
            <person name="Horton D.L."/>
            <person name="Alikhan N.F."/>
            <person name="Baker D."/>
            <person name="Gharbi K."/>
            <person name="Hall N."/>
            <person name="Watson M."/>
            <person name="Adriaenssens E.M."/>
            <person name="Foster-Nyarko E."/>
            <person name="Jarju S."/>
            <person name="Secka A."/>
            <person name="Antonio M."/>
            <person name="Oren A."/>
            <person name="Chaudhuri R.R."/>
            <person name="La Ragione R."/>
            <person name="Hildebrand F."/>
            <person name="Pallen M.J."/>
        </authorList>
    </citation>
    <scope>NUCLEOTIDE SEQUENCE</scope>
    <source>
        <strain evidence="3">CHK186-1790</strain>
    </source>
</reference>
<dbReference type="AlphaFoldDB" id="A0A9D2NXJ5"/>
<proteinExistence type="predicted"/>
<protein>
    <recommendedName>
        <fullName evidence="2">SGNH hydrolase-type esterase domain-containing protein</fullName>
    </recommendedName>
</protein>
<dbReference type="InterPro" id="IPR013830">
    <property type="entry name" value="SGNH_hydro"/>
</dbReference>
<feature type="region of interest" description="Disordered" evidence="1">
    <location>
        <begin position="1"/>
        <end position="23"/>
    </location>
</feature>
<name>A0A9D2NXJ5_9FIRM</name>
<gene>
    <name evidence="3" type="ORF">H9701_03080</name>
</gene>
<sequence length="368" mass="39478">MRDEKHGKHIRQKKKPTRKAGRQRRMLLASLVLCAGVLACLSLGALALQFGPSPLSELPLATRPSLGERGTLPPEAAVESTSVPASSAPVPSAAPTPSPTPAPTPSPTPAPTPSSAPSPSPEVPQSEAPASGEAAVFDFSQPAPETEAVEDSWFGDAVFLGDSRTDGLRLYSGIQGADFLAYKSLMVFHVTGGGGVDQRAIPLNGVGEKKTVLSWLDGEQYSAVYIMFGINELGYNNDTAFSDAFRQLIAEVRSRQPDAVIYIQSLVPIEPEKAQETNPAWWLNNDRVANYNTILQQVCAEEGAVYLNVQEALVDENGVLPKEGTTDGIHFTKSWYQKWYAYLKTHTVDPDAYAAGLAALEESKEAQA</sequence>
<evidence type="ECO:0000313" key="3">
    <source>
        <dbReference type="EMBL" id="HJC40521.1"/>
    </source>
</evidence>
<organism evidence="3 4">
    <name type="scientific">Candidatus Intestinimonas pullistercoris</name>
    <dbReference type="NCBI Taxonomy" id="2838623"/>
    <lineage>
        <taxon>Bacteria</taxon>
        <taxon>Bacillati</taxon>
        <taxon>Bacillota</taxon>
        <taxon>Clostridia</taxon>
        <taxon>Eubacteriales</taxon>
        <taxon>Intestinimonas</taxon>
    </lineage>
</organism>
<feature type="compositionally biased region" description="Low complexity" evidence="1">
    <location>
        <begin position="75"/>
        <end position="91"/>
    </location>
</feature>
<reference evidence="3" key="2">
    <citation type="submission" date="2021-04" db="EMBL/GenBank/DDBJ databases">
        <authorList>
            <person name="Gilroy R."/>
        </authorList>
    </citation>
    <scope>NUCLEOTIDE SEQUENCE</scope>
    <source>
        <strain evidence="3">CHK186-1790</strain>
    </source>
</reference>
<dbReference type="SUPFAM" id="SSF52266">
    <property type="entry name" value="SGNH hydrolase"/>
    <property type="match status" value="1"/>
</dbReference>
<feature type="compositionally biased region" description="Basic residues" evidence="1">
    <location>
        <begin position="7"/>
        <end position="23"/>
    </location>
</feature>
<feature type="domain" description="SGNH hydrolase-type esterase" evidence="2">
    <location>
        <begin position="159"/>
        <end position="337"/>
    </location>
</feature>
<dbReference type="Pfam" id="PF13472">
    <property type="entry name" value="Lipase_GDSL_2"/>
    <property type="match status" value="1"/>
</dbReference>
<comment type="caution">
    <text evidence="3">The sequence shown here is derived from an EMBL/GenBank/DDBJ whole genome shotgun (WGS) entry which is preliminary data.</text>
</comment>
<dbReference type="InterPro" id="IPR036514">
    <property type="entry name" value="SGNH_hydro_sf"/>
</dbReference>
<dbReference type="Gene3D" id="3.40.50.1110">
    <property type="entry name" value="SGNH hydrolase"/>
    <property type="match status" value="1"/>
</dbReference>
<feature type="region of interest" description="Disordered" evidence="1">
    <location>
        <begin position="61"/>
        <end position="132"/>
    </location>
</feature>
<dbReference type="PANTHER" id="PTHR48184">
    <property type="entry name" value="RICIN B-TYPE LECTIN DOMAIN-CONTAINING PROTEIN"/>
    <property type="match status" value="1"/>
</dbReference>
<dbReference type="EMBL" id="DWWJ01000061">
    <property type="protein sequence ID" value="HJC40521.1"/>
    <property type="molecule type" value="Genomic_DNA"/>
</dbReference>
<evidence type="ECO:0000313" key="4">
    <source>
        <dbReference type="Proteomes" id="UP000823882"/>
    </source>
</evidence>
<accession>A0A9D2NXJ5</accession>
<evidence type="ECO:0000256" key="1">
    <source>
        <dbReference type="SAM" id="MobiDB-lite"/>
    </source>
</evidence>